<evidence type="ECO:0000313" key="5">
    <source>
        <dbReference type="WBParaSite" id="nOo.2.0.1.t01269-RA"/>
    </source>
</evidence>
<dbReference type="WBParaSite" id="nOo.2.0.1.t01269-RA">
    <property type="protein sequence ID" value="nOo.2.0.1.t01269-RA"/>
    <property type="gene ID" value="nOo.2.0.1.g01269"/>
</dbReference>
<dbReference type="Pfam" id="PF03091">
    <property type="entry name" value="CutA1"/>
    <property type="match status" value="1"/>
</dbReference>
<reference evidence="3 4" key="2">
    <citation type="submission" date="2018-08" db="EMBL/GenBank/DDBJ databases">
        <authorList>
            <person name="Laetsch R D."/>
            <person name="Stevens L."/>
            <person name="Kumar S."/>
            <person name="Blaxter L. M."/>
        </authorList>
    </citation>
    <scope>NUCLEOTIDE SEQUENCE [LARGE SCALE GENOMIC DNA]</scope>
</reference>
<organism evidence="5">
    <name type="scientific">Onchocerca ochengi</name>
    <name type="common">Filarial nematode worm</name>
    <dbReference type="NCBI Taxonomy" id="42157"/>
    <lineage>
        <taxon>Eukaryota</taxon>
        <taxon>Metazoa</taxon>
        <taxon>Ecdysozoa</taxon>
        <taxon>Nematoda</taxon>
        <taxon>Chromadorea</taxon>
        <taxon>Rhabditida</taxon>
        <taxon>Spirurina</taxon>
        <taxon>Spiruromorpha</taxon>
        <taxon>Filarioidea</taxon>
        <taxon>Onchocercidae</taxon>
        <taxon>Onchocerca</taxon>
    </lineage>
</organism>
<keyword evidence="2" id="KW-0472">Membrane</keyword>
<dbReference type="Gene3D" id="3.30.70.120">
    <property type="match status" value="1"/>
</dbReference>
<dbReference type="EMBL" id="UYRW01000154">
    <property type="protein sequence ID" value="VDK63814.1"/>
    <property type="molecule type" value="Genomic_DNA"/>
</dbReference>
<dbReference type="PANTHER" id="PTHR23419:SF8">
    <property type="entry name" value="FI09726P"/>
    <property type="match status" value="1"/>
</dbReference>
<dbReference type="OrthoDB" id="2017693at2759"/>
<accession>A0A182DZZ9</accession>
<keyword evidence="4" id="KW-1185">Reference proteome</keyword>
<evidence type="ECO:0000313" key="3">
    <source>
        <dbReference type="EMBL" id="VDK63814.1"/>
    </source>
</evidence>
<dbReference type="GO" id="GO:0010038">
    <property type="term" value="P:response to metal ion"/>
    <property type="evidence" value="ECO:0007669"/>
    <property type="project" value="InterPro"/>
</dbReference>
<comment type="similarity">
    <text evidence="1">Belongs to the CutA family.</text>
</comment>
<feature type="transmembrane region" description="Helical" evidence="2">
    <location>
        <begin position="38"/>
        <end position="60"/>
    </location>
</feature>
<sequence length="172" mass="19692">MDRVRFFNQDIHVTRFRTVEAMVVGKNHRICLLNMNTMLRMVIIVYVFFVACQLCTQFMATTRSIGQTLYSVVYVTVPNSTVAQQIAREVVKGKYAACVNIVPTITSIYEWEDKLQEDKESLLIMKTKSAALDALKTKVLSMHPYKVPEFIALPIENGSESYLQWIDKQVSS</sequence>
<evidence type="ECO:0000313" key="4">
    <source>
        <dbReference type="Proteomes" id="UP000271087"/>
    </source>
</evidence>
<keyword evidence="2" id="KW-0812">Transmembrane</keyword>
<keyword evidence="2" id="KW-1133">Transmembrane helix</keyword>
<proteinExistence type="inferred from homology"/>
<dbReference type="InterPro" id="IPR004323">
    <property type="entry name" value="Ion_tolerance_CutA"/>
</dbReference>
<evidence type="ECO:0000256" key="2">
    <source>
        <dbReference type="SAM" id="Phobius"/>
    </source>
</evidence>
<dbReference type="AlphaFoldDB" id="A0A182DZZ9"/>
<evidence type="ECO:0000256" key="1">
    <source>
        <dbReference type="ARBA" id="ARBA00010169"/>
    </source>
</evidence>
<reference evidence="5" key="1">
    <citation type="submission" date="2016-06" db="UniProtKB">
        <authorList>
            <consortium name="WormBaseParasite"/>
        </authorList>
    </citation>
    <scope>IDENTIFICATION</scope>
</reference>
<dbReference type="PANTHER" id="PTHR23419">
    <property type="entry name" value="DIVALENT CATION TOLERANCE CUTA-RELATED"/>
    <property type="match status" value="1"/>
</dbReference>
<dbReference type="GO" id="GO:0005507">
    <property type="term" value="F:copper ion binding"/>
    <property type="evidence" value="ECO:0007669"/>
    <property type="project" value="TreeGrafter"/>
</dbReference>
<dbReference type="STRING" id="42157.A0A182DZZ9"/>
<dbReference type="SUPFAM" id="SSF54913">
    <property type="entry name" value="GlnB-like"/>
    <property type="match status" value="1"/>
</dbReference>
<dbReference type="Proteomes" id="UP000271087">
    <property type="component" value="Unassembled WGS sequence"/>
</dbReference>
<gene>
    <name evidence="3" type="ORF">NOO_LOCUS1269</name>
</gene>
<protein>
    <submittedName>
        <fullName evidence="5">Protein CutA</fullName>
    </submittedName>
</protein>
<dbReference type="InterPro" id="IPR011322">
    <property type="entry name" value="N-reg_PII-like_a/b"/>
</dbReference>
<dbReference type="InterPro" id="IPR015867">
    <property type="entry name" value="N-reg_PII/ATP_PRibTrfase_C"/>
</dbReference>
<name>A0A182DZZ9_ONCOC</name>